<feature type="chain" id="PRO_5043406928" evidence="1">
    <location>
        <begin position="19"/>
        <end position="498"/>
    </location>
</feature>
<protein>
    <submittedName>
        <fullName evidence="2">Uncharacterized protein</fullName>
    </submittedName>
</protein>
<dbReference type="EMBL" id="MU865241">
    <property type="protein sequence ID" value="KAK4456378.1"/>
    <property type="molecule type" value="Genomic_DNA"/>
</dbReference>
<reference evidence="2" key="1">
    <citation type="journal article" date="2023" name="Mol. Phylogenet. Evol.">
        <title>Genome-scale phylogeny and comparative genomics of the fungal order Sordariales.</title>
        <authorList>
            <person name="Hensen N."/>
            <person name="Bonometti L."/>
            <person name="Westerberg I."/>
            <person name="Brannstrom I.O."/>
            <person name="Guillou S."/>
            <person name="Cros-Aarteil S."/>
            <person name="Calhoun S."/>
            <person name="Haridas S."/>
            <person name="Kuo A."/>
            <person name="Mondo S."/>
            <person name="Pangilinan J."/>
            <person name="Riley R."/>
            <person name="LaButti K."/>
            <person name="Andreopoulos B."/>
            <person name="Lipzen A."/>
            <person name="Chen C."/>
            <person name="Yan M."/>
            <person name="Daum C."/>
            <person name="Ng V."/>
            <person name="Clum A."/>
            <person name="Steindorff A."/>
            <person name="Ohm R.A."/>
            <person name="Martin F."/>
            <person name="Silar P."/>
            <person name="Natvig D.O."/>
            <person name="Lalanne C."/>
            <person name="Gautier V."/>
            <person name="Ament-Velasquez S.L."/>
            <person name="Kruys A."/>
            <person name="Hutchinson M.I."/>
            <person name="Powell A.J."/>
            <person name="Barry K."/>
            <person name="Miller A.N."/>
            <person name="Grigoriev I.V."/>
            <person name="Debuchy R."/>
            <person name="Gladieux P."/>
            <person name="Hiltunen Thoren M."/>
            <person name="Johannesson H."/>
        </authorList>
    </citation>
    <scope>NUCLEOTIDE SEQUENCE</scope>
    <source>
        <strain evidence="2">PSN324</strain>
    </source>
</reference>
<keyword evidence="1" id="KW-0732">Signal</keyword>
<evidence type="ECO:0000256" key="1">
    <source>
        <dbReference type="SAM" id="SignalP"/>
    </source>
</evidence>
<feature type="signal peptide" evidence="1">
    <location>
        <begin position="1"/>
        <end position="18"/>
    </location>
</feature>
<keyword evidence="3" id="KW-1185">Reference proteome</keyword>
<dbReference type="Proteomes" id="UP001321749">
    <property type="component" value="Unassembled WGS sequence"/>
</dbReference>
<organism evidence="2 3">
    <name type="scientific">Cladorrhinum samala</name>
    <dbReference type="NCBI Taxonomy" id="585594"/>
    <lineage>
        <taxon>Eukaryota</taxon>
        <taxon>Fungi</taxon>
        <taxon>Dikarya</taxon>
        <taxon>Ascomycota</taxon>
        <taxon>Pezizomycotina</taxon>
        <taxon>Sordariomycetes</taxon>
        <taxon>Sordariomycetidae</taxon>
        <taxon>Sordariales</taxon>
        <taxon>Podosporaceae</taxon>
        <taxon>Cladorrhinum</taxon>
    </lineage>
</organism>
<reference evidence="2" key="2">
    <citation type="submission" date="2023-06" db="EMBL/GenBank/DDBJ databases">
        <authorList>
            <consortium name="Lawrence Berkeley National Laboratory"/>
            <person name="Mondo S.J."/>
            <person name="Hensen N."/>
            <person name="Bonometti L."/>
            <person name="Westerberg I."/>
            <person name="Brannstrom I.O."/>
            <person name="Guillou S."/>
            <person name="Cros-Aarteil S."/>
            <person name="Calhoun S."/>
            <person name="Haridas S."/>
            <person name="Kuo A."/>
            <person name="Pangilinan J."/>
            <person name="Riley R."/>
            <person name="Labutti K."/>
            <person name="Andreopoulos B."/>
            <person name="Lipzen A."/>
            <person name="Chen C."/>
            <person name="Yanf M."/>
            <person name="Daum C."/>
            <person name="Ng V."/>
            <person name="Clum A."/>
            <person name="Steindorff A."/>
            <person name="Ohm R."/>
            <person name="Martin F."/>
            <person name="Silar P."/>
            <person name="Natvig D."/>
            <person name="Lalanne C."/>
            <person name="Gautier V."/>
            <person name="Ament-Velasquez S.L."/>
            <person name="Kruys A."/>
            <person name="Hutchinson M.I."/>
            <person name="Powell A.J."/>
            <person name="Barry K."/>
            <person name="Miller A.N."/>
            <person name="Grigoriev I.V."/>
            <person name="Debuchy R."/>
            <person name="Gladieux P."/>
            <person name="Thoren M.H."/>
            <person name="Johannesson H."/>
        </authorList>
    </citation>
    <scope>NUCLEOTIDE SEQUENCE</scope>
    <source>
        <strain evidence="2">PSN324</strain>
    </source>
</reference>
<gene>
    <name evidence="2" type="ORF">QBC42DRAFT_257348</name>
</gene>
<name>A0AAV9H6T2_9PEZI</name>
<comment type="caution">
    <text evidence="2">The sequence shown here is derived from an EMBL/GenBank/DDBJ whole genome shotgun (WGS) entry which is preliminary data.</text>
</comment>
<evidence type="ECO:0000313" key="2">
    <source>
        <dbReference type="EMBL" id="KAK4456378.1"/>
    </source>
</evidence>
<sequence length="498" mass="49925">MKLLSVLLCLLINDRALTAPAGSGPSHLYMKDLGSSLEPSNAVDELKSANIRLDDDKELCEPCEFTGRRECSCFNRNDDHSQGGHQVEPRQAPTSSINTVINPASPAPGQPLATVTIVHAVDTTLATTTITLTVPSLVSIIPSAMIAVPSTVTVPDVVLVSDTTPISQSTIPFATPFPLGNSTVFLNGTGTAIIFTPTPLTPSEITLPTLATPIIITDTPSSPLTTPAPGVLSTITVNPPPLSFSTFTIPAGGGGTPITWSTLVTFPPQATTITIPAIVPVSGSPATAGPVAISTSTVTLPTITVSLPAAQASTVTVSPVIIPALSSPAPTPSTTITVTVLPPTTSLGTIPYTPGTATTIASAAATTVTNLIPIPVVTVTAFSSLPPATTSYLTLPGISSSGASDTVTGGGGSGGSSVSGRTITLVETVPYSSAGANGDITGYSTVTSLVVIPDELSSSSSSIIGGGDVVAVSTQGLGQQGAVTTVTTPSKDGQRQCT</sequence>
<evidence type="ECO:0000313" key="3">
    <source>
        <dbReference type="Proteomes" id="UP001321749"/>
    </source>
</evidence>
<accession>A0AAV9H6T2</accession>
<dbReference type="AlphaFoldDB" id="A0AAV9H6T2"/>
<proteinExistence type="predicted"/>